<dbReference type="Proteomes" id="UP000298652">
    <property type="component" value="Chromosome 5"/>
</dbReference>
<organism evidence="2 3">
    <name type="scientific">Setaria viridis</name>
    <name type="common">Green bristlegrass</name>
    <name type="synonym">Setaria italica subsp. viridis</name>
    <dbReference type="NCBI Taxonomy" id="4556"/>
    <lineage>
        <taxon>Eukaryota</taxon>
        <taxon>Viridiplantae</taxon>
        <taxon>Streptophyta</taxon>
        <taxon>Embryophyta</taxon>
        <taxon>Tracheophyta</taxon>
        <taxon>Spermatophyta</taxon>
        <taxon>Magnoliopsida</taxon>
        <taxon>Liliopsida</taxon>
        <taxon>Poales</taxon>
        <taxon>Poaceae</taxon>
        <taxon>PACMAD clade</taxon>
        <taxon>Panicoideae</taxon>
        <taxon>Panicodae</taxon>
        <taxon>Paniceae</taxon>
        <taxon>Cenchrinae</taxon>
        <taxon>Setaria</taxon>
    </lineage>
</organism>
<evidence type="ECO:0000256" key="1">
    <source>
        <dbReference type="SAM" id="SignalP"/>
    </source>
</evidence>
<dbReference type="Gramene" id="TKW15001">
    <property type="protein sequence ID" value="TKW15001"/>
    <property type="gene ID" value="SEVIR_5G203701v2"/>
</dbReference>
<proteinExistence type="predicted"/>
<keyword evidence="1" id="KW-0732">Signal</keyword>
<keyword evidence="3" id="KW-1185">Reference proteome</keyword>
<feature type="chain" id="PRO_5020650517" evidence="1">
    <location>
        <begin position="25"/>
        <end position="52"/>
    </location>
</feature>
<name>A0A4U6UFU1_SETVI</name>
<sequence>MGQAGRGMGFFLFAAAALTGRLDGLAELDRRPAGGQAGTFLPAPLLFLANMI</sequence>
<evidence type="ECO:0000313" key="2">
    <source>
        <dbReference type="EMBL" id="TKW15001.1"/>
    </source>
</evidence>
<dbReference type="EMBL" id="CM016556">
    <property type="protein sequence ID" value="TKW15001.1"/>
    <property type="molecule type" value="Genomic_DNA"/>
</dbReference>
<reference evidence="2" key="1">
    <citation type="submission" date="2019-03" db="EMBL/GenBank/DDBJ databases">
        <title>WGS assembly of Setaria viridis.</title>
        <authorList>
            <person name="Huang P."/>
            <person name="Jenkins J."/>
            <person name="Grimwood J."/>
            <person name="Barry K."/>
            <person name="Healey A."/>
            <person name="Mamidi S."/>
            <person name="Sreedasyam A."/>
            <person name="Shu S."/>
            <person name="Feldman M."/>
            <person name="Wu J."/>
            <person name="Yu Y."/>
            <person name="Chen C."/>
            <person name="Johnson J."/>
            <person name="Rokhsar D."/>
            <person name="Baxter I."/>
            <person name="Schmutz J."/>
            <person name="Brutnell T."/>
            <person name="Kellogg E."/>
        </authorList>
    </citation>
    <scope>NUCLEOTIDE SEQUENCE [LARGE SCALE GENOMIC DNA]</scope>
</reference>
<dbReference type="AlphaFoldDB" id="A0A4U6UFU1"/>
<protein>
    <submittedName>
        <fullName evidence="2">Uncharacterized protein</fullName>
    </submittedName>
</protein>
<evidence type="ECO:0000313" key="3">
    <source>
        <dbReference type="Proteomes" id="UP000298652"/>
    </source>
</evidence>
<accession>A0A4U6UFU1</accession>
<feature type="signal peptide" evidence="1">
    <location>
        <begin position="1"/>
        <end position="24"/>
    </location>
</feature>
<gene>
    <name evidence="2" type="ORF">SEVIR_5G203701v2</name>
</gene>